<comment type="caution">
    <text evidence="3">The sequence shown here is derived from an EMBL/GenBank/DDBJ whole genome shotgun (WGS) entry which is preliminary data.</text>
</comment>
<keyword evidence="2" id="KW-0732">Signal</keyword>
<organism evidence="3 4">
    <name type="scientific">Pleurodeles waltl</name>
    <name type="common">Iberian ribbed newt</name>
    <dbReference type="NCBI Taxonomy" id="8319"/>
    <lineage>
        <taxon>Eukaryota</taxon>
        <taxon>Metazoa</taxon>
        <taxon>Chordata</taxon>
        <taxon>Craniata</taxon>
        <taxon>Vertebrata</taxon>
        <taxon>Euteleostomi</taxon>
        <taxon>Amphibia</taxon>
        <taxon>Batrachia</taxon>
        <taxon>Caudata</taxon>
        <taxon>Salamandroidea</taxon>
        <taxon>Salamandridae</taxon>
        <taxon>Pleurodelinae</taxon>
        <taxon>Pleurodeles</taxon>
    </lineage>
</organism>
<name>A0AAV7QI61_PLEWA</name>
<evidence type="ECO:0000313" key="4">
    <source>
        <dbReference type="Proteomes" id="UP001066276"/>
    </source>
</evidence>
<reference evidence="3" key="1">
    <citation type="journal article" date="2022" name="bioRxiv">
        <title>Sequencing and chromosome-scale assembly of the giantPleurodeles waltlgenome.</title>
        <authorList>
            <person name="Brown T."/>
            <person name="Elewa A."/>
            <person name="Iarovenko S."/>
            <person name="Subramanian E."/>
            <person name="Araus A.J."/>
            <person name="Petzold A."/>
            <person name="Susuki M."/>
            <person name="Suzuki K.-i.T."/>
            <person name="Hayashi T."/>
            <person name="Toyoda A."/>
            <person name="Oliveira C."/>
            <person name="Osipova E."/>
            <person name="Leigh N.D."/>
            <person name="Simon A."/>
            <person name="Yun M.H."/>
        </authorList>
    </citation>
    <scope>NUCLEOTIDE SEQUENCE</scope>
    <source>
        <strain evidence="3">20211129_DDA</strain>
        <tissue evidence="3">Liver</tissue>
    </source>
</reference>
<proteinExistence type="predicted"/>
<dbReference type="Proteomes" id="UP001066276">
    <property type="component" value="Chromosome 6"/>
</dbReference>
<keyword evidence="4" id="KW-1185">Reference proteome</keyword>
<dbReference type="EMBL" id="JANPWB010000010">
    <property type="protein sequence ID" value="KAJ1139076.1"/>
    <property type="molecule type" value="Genomic_DNA"/>
</dbReference>
<feature type="region of interest" description="Disordered" evidence="1">
    <location>
        <begin position="71"/>
        <end position="98"/>
    </location>
</feature>
<accession>A0AAV7QI61</accession>
<dbReference type="AlphaFoldDB" id="A0AAV7QI61"/>
<feature type="chain" id="PRO_5043350231" description="Secreted protein" evidence="2">
    <location>
        <begin position="39"/>
        <end position="117"/>
    </location>
</feature>
<protein>
    <recommendedName>
        <fullName evidence="5">Secreted protein</fullName>
    </recommendedName>
</protein>
<evidence type="ECO:0000313" key="3">
    <source>
        <dbReference type="EMBL" id="KAJ1139076.1"/>
    </source>
</evidence>
<evidence type="ECO:0008006" key="5">
    <source>
        <dbReference type="Google" id="ProtNLM"/>
    </source>
</evidence>
<feature type="signal peptide" evidence="2">
    <location>
        <begin position="1"/>
        <end position="38"/>
    </location>
</feature>
<evidence type="ECO:0000256" key="1">
    <source>
        <dbReference type="SAM" id="MobiDB-lite"/>
    </source>
</evidence>
<evidence type="ECO:0000256" key="2">
    <source>
        <dbReference type="SAM" id="SignalP"/>
    </source>
</evidence>
<gene>
    <name evidence="3" type="ORF">NDU88_005453</name>
</gene>
<sequence>MKSARCAHPRHQITKGRGSGVAAEALLLLLLVSGGKEGSPGNPKCVFIKYALRALSVLRAARIETRFGVSSPAAPALDPTDGEMGRGMCRNPDSELRLSPPSACGLPRSLYVAQQRP</sequence>